<dbReference type="InterPro" id="IPR050426">
    <property type="entry name" value="Glycosyltransferase_28"/>
</dbReference>
<organism evidence="2 3">
    <name type="scientific">Mycolicibacterium aurum</name>
    <name type="common">Mycobacterium aurum</name>
    <dbReference type="NCBI Taxonomy" id="1791"/>
    <lineage>
        <taxon>Bacteria</taxon>
        <taxon>Bacillati</taxon>
        <taxon>Actinomycetota</taxon>
        <taxon>Actinomycetes</taxon>
        <taxon>Mycobacteriales</taxon>
        <taxon>Mycobacteriaceae</taxon>
        <taxon>Mycolicibacterium</taxon>
    </lineage>
</organism>
<dbReference type="Proteomes" id="UP000279306">
    <property type="component" value="Chromosome"/>
</dbReference>
<dbReference type="GO" id="GO:0008194">
    <property type="term" value="F:UDP-glycosyltransferase activity"/>
    <property type="evidence" value="ECO:0007669"/>
    <property type="project" value="InterPro"/>
</dbReference>
<dbReference type="STRING" id="1791.GCA_001049355_03834"/>
<keyword evidence="2" id="KW-0808">Transferase</keyword>
<dbReference type="AlphaFoldDB" id="A0A448ITY8"/>
<dbReference type="InterPro" id="IPR010610">
    <property type="entry name" value="EryCIII-like_C"/>
</dbReference>
<dbReference type="PANTHER" id="PTHR48050">
    <property type="entry name" value="STEROL 3-BETA-GLUCOSYLTRANSFERASE"/>
    <property type="match status" value="1"/>
</dbReference>
<dbReference type="PANTHER" id="PTHR48050:SF13">
    <property type="entry name" value="STEROL 3-BETA-GLUCOSYLTRANSFERASE UGT80A2"/>
    <property type="match status" value="1"/>
</dbReference>
<feature type="domain" description="Erythromycin biosynthesis protein CIII-like C-terminal" evidence="1">
    <location>
        <begin position="292"/>
        <end position="413"/>
    </location>
</feature>
<dbReference type="Gene3D" id="3.40.50.2000">
    <property type="entry name" value="Glycogen Phosphorylase B"/>
    <property type="match status" value="2"/>
</dbReference>
<evidence type="ECO:0000313" key="2">
    <source>
        <dbReference type="EMBL" id="VEG55888.1"/>
    </source>
</evidence>
<keyword evidence="3" id="KW-1185">Reference proteome</keyword>
<dbReference type="GO" id="GO:0017000">
    <property type="term" value="P:antibiotic biosynthetic process"/>
    <property type="evidence" value="ECO:0007669"/>
    <property type="project" value="UniProtKB-ARBA"/>
</dbReference>
<dbReference type="GO" id="GO:0016758">
    <property type="term" value="F:hexosyltransferase activity"/>
    <property type="evidence" value="ECO:0007669"/>
    <property type="project" value="UniProtKB-ARBA"/>
</dbReference>
<proteinExistence type="predicted"/>
<dbReference type="SUPFAM" id="SSF53756">
    <property type="entry name" value="UDP-Glycosyltransferase/glycogen phosphorylase"/>
    <property type="match status" value="1"/>
</dbReference>
<evidence type="ECO:0000313" key="3">
    <source>
        <dbReference type="Proteomes" id="UP000279306"/>
    </source>
</evidence>
<dbReference type="KEGG" id="mauu:NCTC10437_03233"/>
<sequence>MTANRQLTVMFWPESAYGPTNQCIGLASILHQRGHRIVFAAESSWAGKLAAFGFVEELVDLAEPAGDETAGEDPGKFWTDFIAETAPEFRKPTVEQLSTFIAPTYQALIDGARYCEPRLREIIAEHRPDVIVEDNVVLFPALATAGVPFVRIVSCSPLEVPGPGVPPPFSGLPSADPGQWDSYRAEFDRTHRAMWTDFDAWVQAQGAAPLPELEFMPRTTAANLYVYPAEADYLDVRPLDASWTRMDSSVRETDEEYVVPTEVAERPEGSALIYLSLGSLGGADVGLMQRLVDVLGTTRHRFIVSKGPQADRITLPANMVGAQMLPQTKVIPQVDLVISHGGNNTVTETLHFGKPLIVLPLFWDQYENAQRIDELGFGIRLDTYGFHDAELTGAVDRLLADTALRERLSAIGDAVRARDGLRVGADVIERVGLTHRTSVV</sequence>
<dbReference type="EC" id="2.4.1.-" evidence="2"/>
<reference evidence="2 3" key="1">
    <citation type="submission" date="2018-12" db="EMBL/GenBank/DDBJ databases">
        <authorList>
            <consortium name="Pathogen Informatics"/>
        </authorList>
    </citation>
    <scope>NUCLEOTIDE SEQUENCE [LARGE SCALE GENOMIC DNA]</scope>
    <source>
        <strain evidence="2 3">NCTC10437</strain>
    </source>
</reference>
<keyword evidence="2" id="KW-0328">Glycosyltransferase</keyword>
<protein>
    <submittedName>
        <fullName evidence="2">UDP-glycosyltransferase, MGT</fullName>
        <ecNumber evidence="2">2.4.1.-</ecNumber>
    </submittedName>
</protein>
<gene>
    <name evidence="2" type="primary">oleD</name>
    <name evidence="2" type="ORF">NCTC10437_03233</name>
</gene>
<evidence type="ECO:0000259" key="1">
    <source>
        <dbReference type="Pfam" id="PF06722"/>
    </source>
</evidence>
<dbReference type="RefSeq" id="WP_232786852.1">
    <property type="nucleotide sequence ID" value="NZ_CVQQ01000013.1"/>
</dbReference>
<dbReference type="Pfam" id="PF06722">
    <property type="entry name" value="EryCIII-like_C"/>
    <property type="match status" value="1"/>
</dbReference>
<name>A0A448ITY8_MYCAU</name>
<dbReference type="CDD" id="cd03784">
    <property type="entry name" value="GT1_Gtf-like"/>
    <property type="match status" value="1"/>
</dbReference>
<dbReference type="EMBL" id="LR134356">
    <property type="protein sequence ID" value="VEG55888.1"/>
    <property type="molecule type" value="Genomic_DNA"/>
</dbReference>
<accession>A0A448ITY8</accession>
<dbReference type="InterPro" id="IPR002213">
    <property type="entry name" value="UDP_glucos_trans"/>
</dbReference>